<proteinExistence type="predicted"/>
<dbReference type="PANTHER" id="PTHR37610">
    <property type="entry name" value="CCHC-TYPE DOMAIN-CONTAINING PROTEIN"/>
    <property type="match status" value="1"/>
</dbReference>
<dbReference type="Proteomes" id="UP001165190">
    <property type="component" value="Unassembled WGS sequence"/>
</dbReference>
<gene>
    <name evidence="1" type="ORF">HRI_001484100</name>
</gene>
<name>A0A9W7HIL6_HIBTR</name>
<comment type="caution">
    <text evidence="1">The sequence shown here is derived from an EMBL/GenBank/DDBJ whole genome shotgun (WGS) entry which is preliminary data.</text>
</comment>
<dbReference type="EMBL" id="BSYR01000014">
    <property type="protein sequence ID" value="GMI78148.1"/>
    <property type="molecule type" value="Genomic_DNA"/>
</dbReference>
<dbReference type="PANTHER" id="PTHR37610:SF84">
    <property type="entry name" value="DUF4219 DOMAIN-CONTAINING PROTEIN"/>
    <property type="match status" value="1"/>
</dbReference>
<reference evidence="1" key="1">
    <citation type="submission" date="2023-05" db="EMBL/GenBank/DDBJ databases">
        <title>Genome and transcriptome analyses reveal genes involved in the formation of fine ridges on petal epidermal cells in Hibiscus trionum.</title>
        <authorList>
            <person name="Koshimizu S."/>
            <person name="Masuda S."/>
            <person name="Ishii T."/>
            <person name="Shirasu K."/>
            <person name="Hoshino A."/>
            <person name="Arita M."/>
        </authorList>
    </citation>
    <scope>NUCLEOTIDE SEQUENCE</scope>
    <source>
        <strain evidence="1">Hamamatsu line</strain>
    </source>
</reference>
<evidence type="ECO:0008006" key="3">
    <source>
        <dbReference type="Google" id="ProtNLM"/>
    </source>
</evidence>
<dbReference type="Pfam" id="PF14223">
    <property type="entry name" value="Retrotran_gag_2"/>
    <property type="match status" value="1"/>
</dbReference>
<accession>A0A9W7HIL6</accession>
<evidence type="ECO:0000313" key="1">
    <source>
        <dbReference type="EMBL" id="GMI78148.1"/>
    </source>
</evidence>
<organism evidence="1 2">
    <name type="scientific">Hibiscus trionum</name>
    <name type="common">Flower of an hour</name>
    <dbReference type="NCBI Taxonomy" id="183268"/>
    <lineage>
        <taxon>Eukaryota</taxon>
        <taxon>Viridiplantae</taxon>
        <taxon>Streptophyta</taxon>
        <taxon>Embryophyta</taxon>
        <taxon>Tracheophyta</taxon>
        <taxon>Spermatophyta</taxon>
        <taxon>Magnoliopsida</taxon>
        <taxon>eudicotyledons</taxon>
        <taxon>Gunneridae</taxon>
        <taxon>Pentapetalae</taxon>
        <taxon>rosids</taxon>
        <taxon>malvids</taxon>
        <taxon>Malvales</taxon>
        <taxon>Malvaceae</taxon>
        <taxon>Malvoideae</taxon>
        <taxon>Hibiscus</taxon>
    </lineage>
</organism>
<dbReference type="AlphaFoldDB" id="A0A9W7HIL6"/>
<evidence type="ECO:0000313" key="2">
    <source>
        <dbReference type="Proteomes" id="UP001165190"/>
    </source>
</evidence>
<protein>
    <recommendedName>
        <fullName evidence="3">DUF4219 domain-containing protein</fullName>
    </recommendedName>
</protein>
<keyword evidence="2" id="KW-1185">Reference proteome</keyword>
<sequence length="301" mass="34646">MASSSTMISFEEGRSIMCPPLFKGEGYFQWSNIMKYFIQGFNLDIWMIIKDGHLEAPKKKKKMSVKDTKKDHLNAKAIHILLCALSEEISKKISPSKSAKEIWEKLEKLYGKEEKKDDASSCAILLSTPKVDGVMALDEPKVSSNSNDPNAYSFDELQDAFNELYLEFETMNSKFKKMISKLEFENDFLLKTKLDFEKGNEILKNDLEFSKTSNGILEKENLDLKVKLESLAKEKEIIFNTSSHPIMTKCSHCHYHDHSLHTCPIKKKKSYKIRQVWFPKGTRDIEINVNGSKAIWIPKSK</sequence>